<dbReference type="Pfam" id="PF20149">
    <property type="entry name" value="DUF6532"/>
    <property type="match status" value="1"/>
</dbReference>
<evidence type="ECO:0000259" key="2">
    <source>
        <dbReference type="Pfam" id="PF20149"/>
    </source>
</evidence>
<accession>A0AAD6TT84</accession>
<dbReference type="EMBL" id="JARJCN010000080">
    <property type="protein sequence ID" value="KAJ7076595.1"/>
    <property type="molecule type" value="Genomic_DNA"/>
</dbReference>
<dbReference type="InterPro" id="IPR045341">
    <property type="entry name" value="DUF6532"/>
</dbReference>
<dbReference type="Proteomes" id="UP001222325">
    <property type="component" value="Unassembled WGS sequence"/>
</dbReference>
<protein>
    <recommendedName>
        <fullName evidence="2">DUF6532 domain-containing protein</fullName>
    </recommendedName>
</protein>
<gene>
    <name evidence="3" type="ORF">B0H15DRAFT_934291</name>
</gene>
<dbReference type="AlphaFoldDB" id="A0AAD6TT84"/>
<organism evidence="3 4">
    <name type="scientific">Mycena belliarum</name>
    <dbReference type="NCBI Taxonomy" id="1033014"/>
    <lineage>
        <taxon>Eukaryota</taxon>
        <taxon>Fungi</taxon>
        <taxon>Dikarya</taxon>
        <taxon>Basidiomycota</taxon>
        <taxon>Agaricomycotina</taxon>
        <taxon>Agaricomycetes</taxon>
        <taxon>Agaricomycetidae</taxon>
        <taxon>Agaricales</taxon>
        <taxon>Marasmiineae</taxon>
        <taxon>Mycenaceae</taxon>
        <taxon>Mycena</taxon>
    </lineage>
</organism>
<evidence type="ECO:0000313" key="3">
    <source>
        <dbReference type="EMBL" id="KAJ7076595.1"/>
    </source>
</evidence>
<name>A0AAD6TT84_9AGAR</name>
<sequence>MAAGGSRQQQARISIIDRITNRGSHFRGELKTKVKPLAELLYGFKIGQNKKILAENRQRAEELKDNLTFTFKDIKGRKGIYRHPIFQKAVNAMWFANRRDEGPSFPEYFNPFPKQGLAIVLTAVEHLIDEWATGIRTDVQFTTTDYRSIYEGHITALQQFEDHTQAHFILDNILERLHNIGRFNSGAQPLAVSNTSVLRKADLDAAIQEYQQNEETESEGENGEKDGDDA</sequence>
<feature type="domain" description="DUF6532" evidence="2">
    <location>
        <begin position="15"/>
        <end position="160"/>
    </location>
</feature>
<evidence type="ECO:0000313" key="4">
    <source>
        <dbReference type="Proteomes" id="UP001222325"/>
    </source>
</evidence>
<evidence type="ECO:0000256" key="1">
    <source>
        <dbReference type="SAM" id="MobiDB-lite"/>
    </source>
</evidence>
<keyword evidence="4" id="KW-1185">Reference proteome</keyword>
<reference evidence="3" key="1">
    <citation type="submission" date="2023-03" db="EMBL/GenBank/DDBJ databases">
        <title>Massive genome expansion in bonnet fungi (Mycena s.s.) driven by repeated elements and novel gene families across ecological guilds.</title>
        <authorList>
            <consortium name="Lawrence Berkeley National Laboratory"/>
            <person name="Harder C.B."/>
            <person name="Miyauchi S."/>
            <person name="Viragh M."/>
            <person name="Kuo A."/>
            <person name="Thoen E."/>
            <person name="Andreopoulos B."/>
            <person name="Lu D."/>
            <person name="Skrede I."/>
            <person name="Drula E."/>
            <person name="Henrissat B."/>
            <person name="Morin E."/>
            <person name="Kohler A."/>
            <person name="Barry K."/>
            <person name="LaButti K."/>
            <person name="Morin E."/>
            <person name="Salamov A."/>
            <person name="Lipzen A."/>
            <person name="Mereny Z."/>
            <person name="Hegedus B."/>
            <person name="Baldrian P."/>
            <person name="Stursova M."/>
            <person name="Weitz H."/>
            <person name="Taylor A."/>
            <person name="Grigoriev I.V."/>
            <person name="Nagy L.G."/>
            <person name="Martin F."/>
            <person name="Kauserud H."/>
        </authorList>
    </citation>
    <scope>NUCLEOTIDE SEQUENCE</scope>
    <source>
        <strain evidence="3">CBHHK173m</strain>
    </source>
</reference>
<feature type="region of interest" description="Disordered" evidence="1">
    <location>
        <begin position="208"/>
        <end position="230"/>
    </location>
</feature>
<proteinExistence type="predicted"/>
<comment type="caution">
    <text evidence="3">The sequence shown here is derived from an EMBL/GenBank/DDBJ whole genome shotgun (WGS) entry which is preliminary data.</text>
</comment>
<feature type="compositionally biased region" description="Acidic residues" evidence="1">
    <location>
        <begin position="212"/>
        <end position="230"/>
    </location>
</feature>